<feature type="transmembrane region" description="Helical" evidence="1">
    <location>
        <begin position="22"/>
        <end position="40"/>
    </location>
</feature>
<dbReference type="InterPro" id="IPR014529">
    <property type="entry name" value="UCP026631"/>
</dbReference>
<name>A0A6B8W938_9CORY</name>
<dbReference type="RefSeq" id="WP_156230113.1">
    <property type="nucleotide sequence ID" value="NZ_CP046455.1"/>
</dbReference>
<evidence type="ECO:0000259" key="2">
    <source>
        <dbReference type="Pfam" id="PF03703"/>
    </source>
</evidence>
<dbReference type="PANTHER" id="PTHR34473:SF2">
    <property type="entry name" value="UPF0699 TRANSMEMBRANE PROTEIN YDBT"/>
    <property type="match status" value="1"/>
</dbReference>
<dbReference type="AlphaFoldDB" id="A0A6B8W938"/>
<reference evidence="3 4" key="1">
    <citation type="submission" date="2019-11" db="EMBL/GenBank/DDBJ databases">
        <title>Complete genome sequence of Corynebacterium kalinowskii 1959, a novel Corynebacterium species isolated from soil of a small paddock in Vilsendorf, Germany.</title>
        <authorList>
            <person name="Schaffert L."/>
            <person name="Ruwe M."/>
            <person name="Milse J."/>
            <person name="Hanuschka K."/>
            <person name="Ortseifen V."/>
            <person name="Droste J."/>
            <person name="Brandt D."/>
            <person name="Schlueter L."/>
            <person name="Kutter Y."/>
            <person name="Vinke S."/>
            <person name="Viehoefer P."/>
            <person name="Jacob L."/>
            <person name="Luebke N.-C."/>
            <person name="Schulte-Berndt E."/>
            <person name="Hain C."/>
            <person name="Linder M."/>
            <person name="Schmidt P."/>
            <person name="Wollenschlaeger L."/>
            <person name="Luttermann T."/>
            <person name="Thieme E."/>
            <person name="Hassa J."/>
            <person name="Haak M."/>
            <person name="Wittchen M."/>
            <person name="Mentz A."/>
            <person name="Persicke M."/>
            <person name="Busche T."/>
            <person name="Ruckert C."/>
        </authorList>
    </citation>
    <scope>NUCLEOTIDE SEQUENCE [LARGE SCALE GENOMIC DNA]</scope>
    <source>
        <strain evidence="3 4">2039</strain>
    </source>
</reference>
<dbReference type="Proteomes" id="UP000424462">
    <property type="component" value="Chromosome"/>
</dbReference>
<keyword evidence="1" id="KW-0472">Membrane</keyword>
<feature type="transmembrane region" description="Helical" evidence="1">
    <location>
        <begin position="232"/>
        <end position="249"/>
    </location>
</feature>
<dbReference type="Pfam" id="PF03703">
    <property type="entry name" value="bPH_2"/>
    <property type="match status" value="3"/>
</dbReference>
<evidence type="ECO:0000313" key="4">
    <source>
        <dbReference type="Proteomes" id="UP000424462"/>
    </source>
</evidence>
<evidence type="ECO:0000313" key="3">
    <source>
        <dbReference type="EMBL" id="QGU06520.1"/>
    </source>
</evidence>
<organism evidence="3 4">
    <name type="scientific">Corynebacterium occultum</name>
    <dbReference type="NCBI Taxonomy" id="2675219"/>
    <lineage>
        <taxon>Bacteria</taxon>
        <taxon>Bacillati</taxon>
        <taxon>Actinomycetota</taxon>
        <taxon>Actinomycetes</taxon>
        <taxon>Mycobacteriales</taxon>
        <taxon>Corynebacteriaceae</taxon>
        <taxon>Corynebacterium</taxon>
    </lineage>
</organism>
<feature type="transmembrane region" description="Helical" evidence="1">
    <location>
        <begin position="60"/>
        <end position="81"/>
    </location>
</feature>
<keyword evidence="1" id="KW-1133">Transmembrane helix</keyword>
<dbReference type="KEGG" id="cok:COCCU_02830"/>
<feature type="transmembrane region" description="Helical" evidence="1">
    <location>
        <begin position="205"/>
        <end position="226"/>
    </location>
</feature>
<dbReference type="InterPro" id="IPR005182">
    <property type="entry name" value="YdbS-like_PH"/>
</dbReference>
<keyword evidence="1" id="KW-0812">Transmembrane</keyword>
<evidence type="ECO:0000256" key="1">
    <source>
        <dbReference type="SAM" id="Phobius"/>
    </source>
</evidence>
<dbReference type="EMBL" id="CP046455">
    <property type="protein sequence ID" value="QGU06520.1"/>
    <property type="molecule type" value="Genomic_DNA"/>
</dbReference>
<dbReference type="PIRSF" id="PIRSF026631">
    <property type="entry name" value="UCP026631"/>
    <property type="match status" value="1"/>
</dbReference>
<keyword evidence="4" id="KW-1185">Reference proteome</keyword>
<accession>A0A6B8W938</accession>
<feature type="domain" description="YdbS-like PH" evidence="2">
    <location>
        <begin position="85"/>
        <end position="163"/>
    </location>
</feature>
<feature type="domain" description="YdbS-like PH" evidence="2">
    <location>
        <begin position="257"/>
        <end position="321"/>
    </location>
</feature>
<gene>
    <name evidence="3" type="ORF">COCCU_02830</name>
</gene>
<dbReference type="PANTHER" id="PTHR34473">
    <property type="entry name" value="UPF0699 TRANSMEMBRANE PROTEIN YDBS"/>
    <property type="match status" value="1"/>
</dbReference>
<feature type="domain" description="YdbS-like PH" evidence="2">
    <location>
        <begin position="378"/>
        <end position="452"/>
    </location>
</feature>
<proteinExistence type="predicted"/>
<protein>
    <submittedName>
        <fullName evidence="3">Bacterial membrane flanked domain protein</fullName>
    </submittedName>
</protein>
<sequence>MTTPDTFEAAGDVRRVHRLTPLLRFWTVILAIFAALLLNFNLSTFNSIWGFFQGEFGQAWVSLLIGVGGLLLAGLLLWLVSQIWWKATGFRVTEEEVQLKRGVLNTQLRTARFDRVQAVDVVESVIARIFRLASVRVETAGGGNSVIEILYLPKAEAEQLRAELLARTRGQSVELELPEGETGDTEVVGEHDDYLVPEIPIQRSLLGALLSIPAIITAIGTIVFLVTPLSPASIFPVLVGVVPIVWGQIDRSWKFNARMEGEVVNLSYGLADRRKQSIPLSRIHGVRVRQPMLWRLVGWWAVDITVAGYGSESNKKTGTSTLFPVGSRDRAMAVAAVLGPLSRAEMESHARPEGATHPHFSSPPVARWVSPIDRKQQGVTLLNEAVVVHKGRIGRQVSMIDTSHIQELTLRHGPLQQLVHLCTVQLDLVDGPVHMAGEDLDETRGRELMNWLRRRELPGPDKS</sequence>